<feature type="transmembrane region" description="Helical" evidence="11">
    <location>
        <begin position="62"/>
        <end position="81"/>
    </location>
</feature>
<evidence type="ECO:0000259" key="14">
    <source>
        <dbReference type="Pfam" id="PF14306"/>
    </source>
</evidence>
<dbReference type="Pfam" id="PF14306">
    <property type="entry name" value="PUA_2"/>
    <property type="match status" value="1"/>
</dbReference>
<dbReference type="GO" id="GO:0004020">
    <property type="term" value="F:adenylylsulfate kinase activity"/>
    <property type="evidence" value="ECO:0007669"/>
    <property type="project" value="InterPro"/>
</dbReference>
<dbReference type="InterPro" id="IPR024951">
    <property type="entry name" value="Sulfurylase_cat_dom"/>
</dbReference>
<dbReference type="Proteomes" id="UP000030762">
    <property type="component" value="Unassembled WGS sequence"/>
</dbReference>
<dbReference type="NCBIfam" id="TIGR00455">
    <property type="entry name" value="apsK"/>
    <property type="match status" value="1"/>
</dbReference>
<dbReference type="InterPro" id="IPR025980">
    <property type="entry name" value="ATP-Sase_PUA-like_dom"/>
</dbReference>
<dbReference type="Gene3D" id="3.40.50.300">
    <property type="entry name" value="P-loop containing nucleotide triphosphate hydrolases"/>
    <property type="match status" value="1"/>
</dbReference>
<dbReference type="Pfam" id="PF00719">
    <property type="entry name" value="Pyrophosphatase"/>
    <property type="match status" value="1"/>
</dbReference>
<dbReference type="SUPFAM" id="SSF52374">
    <property type="entry name" value="Nucleotidylyl transferase"/>
    <property type="match status" value="1"/>
</dbReference>
<evidence type="ECO:0000256" key="10">
    <source>
        <dbReference type="ARBA" id="ARBA00022842"/>
    </source>
</evidence>
<dbReference type="InterPro" id="IPR036649">
    <property type="entry name" value="Pyrophosphatase_sf"/>
</dbReference>
<keyword evidence="7" id="KW-0418">Kinase</keyword>
<dbReference type="EMBL" id="JH767169">
    <property type="protein sequence ID" value="EQC31402.1"/>
    <property type="molecule type" value="Genomic_DNA"/>
</dbReference>
<dbReference type="SUPFAM" id="SSF52540">
    <property type="entry name" value="P-loop containing nucleoside triphosphate hydrolases"/>
    <property type="match status" value="1"/>
</dbReference>
<evidence type="ECO:0000259" key="13">
    <source>
        <dbReference type="Pfam" id="PF01747"/>
    </source>
</evidence>
<keyword evidence="11" id="KW-0472">Membrane</keyword>
<dbReference type="VEuPathDB" id="FungiDB:SDRG_11003"/>
<dbReference type="InterPro" id="IPR059117">
    <property type="entry name" value="APS_kinase_dom"/>
</dbReference>
<evidence type="ECO:0000256" key="3">
    <source>
        <dbReference type="ARBA" id="ARBA00006220"/>
    </source>
</evidence>
<dbReference type="PANTHER" id="PTHR11055">
    <property type="entry name" value="BIFUNCTIONAL 3'-PHOSPHOADENOSINE 5'-PHOSPHOSULFATE SYNTHASE"/>
    <property type="match status" value="1"/>
</dbReference>
<dbReference type="SUPFAM" id="SSF88697">
    <property type="entry name" value="PUA domain-like"/>
    <property type="match status" value="1"/>
</dbReference>
<feature type="domain" description="Sulphate adenylyltransferase catalytic" evidence="13">
    <location>
        <begin position="517"/>
        <end position="726"/>
    </location>
</feature>
<dbReference type="Pfam" id="PF01583">
    <property type="entry name" value="APS_kinase"/>
    <property type="match status" value="1"/>
</dbReference>
<dbReference type="Gene3D" id="3.40.50.620">
    <property type="entry name" value="HUPs"/>
    <property type="match status" value="1"/>
</dbReference>
<dbReference type="eggNOG" id="KOG4238">
    <property type="taxonomic scope" value="Eukaryota"/>
</dbReference>
<dbReference type="AlphaFoldDB" id="T0RN65"/>
<evidence type="ECO:0000313" key="16">
    <source>
        <dbReference type="Proteomes" id="UP000030762"/>
    </source>
</evidence>
<feature type="domain" description="ATP-sulfurylase PUA-like" evidence="14">
    <location>
        <begin position="339"/>
        <end position="508"/>
    </location>
</feature>
<keyword evidence="11" id="KW-1133">Transmembrane helix</keyword>
<evidence type="ECO:0000256" key="8">
    <source>
        <dbReference type="ARBA" id="ARBA00022801"/>
    </source>
</evidence>
<evidence type="ECO:0000256" key="7">
    <source>
        <dbReference type="ARBA" id="ARBA00022777"/>
    </source>
</evidence>
<dbReference type="InterPro" id="IPR015947">
    <property type="entry name" value="PUA-like_sf"/>
</dbReference>
<comment type="pathway">
    <text evidence="2">Sulfur metabolism.</text>
</comment>
<dbReference type="InParanoid" id="T0RN65"/>
<keyword evidence="10" id="KW-0460">Magnesium</keyword>
<feature type="domain" description="APS kinase" evidence="12">
    <location>
        <begin position="130"/>
        <end position="280"/>
    </location>
</feature>
<protein>
    <submittedName>
        <fullName evidence="15">Uncharacterized protein</fullName>
    </submittedName>
</protein>
<accession>T0RN65</accession>
<dbReference type="GO" id="GO:0000287">
    <property type="term" value="F:magnesium ion binding"/>
    <property type="evidence" value="ECO:0007669"/>
    <property type="project" value="InterPro"/>
</dbReference>
<keyword evidence="9" id="KW-0067">ATP-binding</keyword>
<dbReference type="GO" id="GO:0000103">
    <property type="term" value="P:sulfate assimilation"/>
    <property type="evidence" value="ECO:0007669"/>
    <property type="project" value="InterPro"/>
</dbReference>
<name>T0RN65_SAPDV</name>
<dbReference type="GeneID" id="19951730"/>
<proteinExistence type="inferred from homology"/>
<dbReference type="GO" id="GO:0004781">
    <property type="term" value="F:sulfate adenylyltransferase (ATP) activity"/>
    <property type="evidence" value="ECO:0007669"/>
    <property type="project" value="InterPro"/>
</dbReference>
<dbReference type="Pfam" id="PF01747">
    <property type="entry name" value="ATP-sulfurylase"/>
    <property type="match status" value="1"/>
</dbReference>
<keyword evidence="5" id="KW-0479">Metal-binding</keyword>
<dbReference type="NCBIfam" id="NF003013">
    <property type="entry name" value="PRK03846.1"/>
    <property type="match status" value="1"/>
</dbReference>
<keyword evidence="4" id="KW-0808">Transferase</keyword>
<keyword evidence="6" id="KW-0547">Nucleotide-binding</keyword>
<dbReference type="SUPFAM" id="SSF50324">
    <property type="entry name" value="Inorganic pyrophosphatase"/>
    <property type="match status" value="1"/>
</dbReference>
<dbReference type="InterPro" id="IPR008162">
    <property type="entry name" value="Pyrophosphatase"/>
</dbReference>
<comment type="cofactor">
    <cofactor evidence="1">
        <name>Mg(2+)</name>
        <dbReference type="ChEBI" id="CHEBI:18420"/>
    </cofactor>
</comment>
<evidence type="ECO:0000259" key="12">
    <source>
        <dbReference type="Pfam" id="PF01583"/>
    </source>
</evidence>
<evidence type="ECO:0000256" key="2">
    <source>
        <dbReference type="ARBA" id="ARBA00004678"/>
    </source>
</evidence>
<dbReference type="OMA" id="HAYLMNN"/>
<dbReference type="GO" id="GO:0004427">
    <property type="term" value="F:inorganic diphosphate phosphatase activity"/>
    <property type="evidence" value="ECO:0007669"/>
    <property type="project" value="InterPro"/>
</dbReference>
<keyword evidence="11" id="KW-0812">Transmembrane</keyword>
<evidence type="ECO:0000256" key="6">
    <source>
        <dbReference type="ARBA" id="ARBA00022741"/>
    </source>
</evidence>
<dbReference type="HAMAP" id="MF_00065">
    <property type="entry name" value="Adenylyl_sulf_kinase"/>
    <property type="match status" value="1"/>
</dbReference>
<dbReference type="CDD" id="cd02027">
    <property type="entry name" value="APSK"/>
    <property type="match status" value="1"/>
</dbReference>
<evidence type="ECO:0000256" key="5">
    <source>
        <dbReference type="ARBA" id="ARBA00022723"/>
    </source>
</evidence>
<reference evidence="15 16" key="1">
    <citation type="submission" date="2012-04" db="EMBL/GenBank/DDBJ databases">
        <title>The Genome Sequence of Saprolegnia declina VS20.</title>
        <authorList>
            <consortium name="The Broad Institute Genome Sequencing Platform"/>
            <person name="Russ C."/>
            <person name="Nusbaum C."/>
            <person name="Tyler B."/>
            <person name="van West P."/>
            <person name="Dieguez-Uribeondo J."/>
            <person name="de Bruijn I."/>
            <person name="Tripathy S."/>
            <person name="Jiang R."/>
            <person name="Young S.K."/>
            <person name="Zeng Q."/>
            <person name="Gargeya S."/>
            <person name="Fitzgerald M."/>
            <person name="Haas B."/>
            <person name="Abouelleil A."/>
            <person name="Alvarado L."/>
            <person name="Arachchi H.M."/>
            <person name="Berlin A."/>
            <person name="Chapman S.B."/>
            <person name="Goldberg J."/>
            <person name="Griggs A."/>
            <person name="Gujja S."/>
            <person name="Hansen M."/>
            <person name="Howarth C."/>
            <person name="Imamovic A."/>
            <person name="Larimer J."/>
            <person name="McCowen C."/>
            <person name="Montmayeur A."/>
            <person name="Murphy C."/>
            <person name="Neiman D."/>
            <person name="Pearson M."/>
            <person name="Priest M."/>
            <person name="Roberts A."/>
            <person name="Saif S."/>
            <person name="Shea T."/>
            <person name="Sisk P."/>
            <person name="Sykes S."/>
            <person name="Wortman J."/>
            <person name="Nusbaum C."/>
            <person name="Birren B."/>
        </authorList>
    </citation>
    <scope>NUCLEOTIDE SEQUENCE [LARGE SCALE GENOMIC DNA]</scope>
    <source>
        <strain evidence="15 16">VS20</strain>
    </source>
</reference>
<organism evidence="15 16">
    <name type="scientific">Saprolegnia diclina (strain VS20)</name>
    <dbReference type="NCBI Taxonomy" id="1156394"/>
    <lineage>
        <taxon>Eukaryota</taxon>
        <taxon>Sar</taxon>
        <taxon>Stramenopiles</taxon>
        <taxon>Oomycota</taxon>
        <taxon>Saprolegniomycetes</taxon>
        <taxon>Saprolegniales</taxon>
        <taxon>Saprolegniaceae</taxon>
        <taxon>Saprolegnia</taxon>
    </lineage>
</organism>
<dbReference type="RefSeq" id="XP_008615243.1">
    <property type="nucleotide sequence ID" value="XM_008617021.1"/>
</dbReference>
<dbReference type="eggNOG" id="KOG1626">
    <property type="taxonomic scope" value="Eukaryota"/>
</dbReference>
<dbReference type="GO" id="GO:0005524">
    <property type="term" value="F:ATP binding"/>
    <property type="evidence" value="ECO:0007669"/>
    <property type="project" value="UniProtKB-KW"/>
</dbReference>
<dbReference type="GO" id="GO:0006796">
    <property type="term" value="P:phosphate-containing compound metabolic process"/>
    <property type="evidence" value="ECO:0007669"/>
    <property type="project" value="InterPro"/>
</dbReference>
<dbReference type="InterPro" id="IPR014729">
    <property type="entry name" value="Rossmann-like_a/b/a_fold"/>
</dbReference>
<gene>
    <name evidence="15" type="ORF">SDRG_11003</name>
</gene>
<dbReference type="OrthoDB" id="506431at2759"/>
<keyword evidence="16" id="KW-1185">Reference proteome</keyword>
<evidence type="ECO:0000256" key="9">
    <source>
        <dbReference type="ARBA" id="ARBA00022840"/>
    </source>
</evidence>
<dbReference type="InterPro" id="IPR027417">
    <property type="entry name" value="P-loop_NTPase"/>
</dbReference>
<dbReference type="Gene3D" id="3.10.400.10">
    <property type="entry name" value="Sulfate adenylyltransferase"/>
    <property type="match status" value="1"/>
</dbReference>
<dbReference type="GO" id="GO:0005737">
    <property type="term" value="C:cytoplasm"/>
    <property type="evidence" value="ECO:0007669"/>
    <property type="project" value="InterPro"/>
</dbReference>
<keyword evidence="8" id="KW-0378">Hydrolase</keyword>
<dbReference type="STRING" id="1156394.T0RN65"/>
<evidence type="ECO:0000313" key="15">
    <source>
        <dbReference type="EMBL" id="EQC31402.1"/>
    </source>
</evidence>
<dbReference type="InterPro" id="IPR002891">
    <property type="entry name" value="APS"/>
</dbReference>
<dbReference type="PANTHER" id="PTHR11055:SF1">
    <property type="entry name" value="PAPS SYNTHETASE, ISOFORM D"/>
    <property type="match status" value="1"/>
</dbReference>
<comment type="similarity">
    <text evidence="3">Belongs to the PPase family.</text>
</comment>
<evidence type="ECO:0000256" key="11">
    <source>
        <dbReference type="SAM" id="Phobius"/>
    </source>
</evidence>
<dbReference type="Gene3D" id="3.90.80.10">
    <property type="entry name" value="Inorganic pyrophosphatase"/>
    <property type="match status" value="1"/>
</dbReference>
<evidence type="ECO:0000256" key="1">
    <source>
        <dbReference type="ARBA" id="ARBA00001946"/>
    </source>
</evidence>
<dbReference type="PROSITE" id="PS00387">
    <property type="entry name" value="PPASE"/>
    <property type="match status" value="1"/>
</dbReference>
<evidence type="ECO:0000256" key="4">
    <source>
        <dbReference type="ARBA" id="ARBA00022679"/>
    </source>
</evidence>
<sequence>MAIEGTTLRRRDLHFAIAMGKEDSVQYASVKMHDDDDGLPLEPMHIKSTRDVAGDAKDWRSVFWWTFAITPYVILLCLLFLSSTGNLSEETDLSVGCAAQRLEKLQTTRNVFWDQSVVTDKTRFAAIGQKGATIWMTGLSGSGKSTIGRALESELIHRRVQVYRLDGDNVRIGLNRDLGFSAADREESVRRVGEVAALFAASGTVTIVGLVSPYRAHRDEVRALHEKMNIPFYEVFVDTPLEVVMARDIKGLYKKAVEGKIQEFTGISAPYEAPVAADMTLFTPNLTLSTEVDALLSFLEGKGLFTGVASLPSGYPGVALPDGGNAAENFTSLYPDAPSVTAVDPAWPRVLLRDEDLHWLQVIGEGWAAPLRGFMREGAYLQSLHFSSVVFDTDGLTDGRLNPHAPTNFSEYANEGLRKGRRVNLPIPIVLPVTAATKALIDGASHIVLVDRAGDDVAILAAPEVFPHRKEERIARTFGAMDAQHPYIAAIQASGEFLVGGEIQLLQRLTYNDGLDAYRLTPAELRRKFTEMGADAVLAFQTRNPTHAGHAYLMNSARQQLLDMGYKNPVLWLSPLGGWTKDDDVPLNVRVDQHVAILKQGMLDPASTVLAIWPSPMVYAGPREVQWHAKSRKNAGATFFVVGRDPAGIKRSDGPDMYAGDHGRYVLHLAPGLDDMHIMSFPKVFYDKVDHRMKPLDMTRPKADFLSISGSRMRLMAKNGLQPCDGAIPASWETTPTCVPPGFMAQAGWDLMIQYYQTPNAASNVQYAEPRRTLAPRDDITAVGTLGQRDFELFLQTASGKRSAWHDVPLYVNSTAGIVNLVVEIEKGHMEKMEVQKHLAFNPIMQDVTKTNHSRYYMYAVPFFNYGMLPRTWEDPMLKDAHGHAGDNDPLDVIEIGAAVLPIGSVQPVRVLGSLELLDQGEVDHKIIAISTADPDAARIHTAHDLLTYKPEVVARLVDWLKNYKLPEGKAVNALAQESLTSAAAALDIIAETHTRYQLLKNGTTPNPGFWLGD</sequence>